<dbReference type="STRING" id="1777141.AWB80_07529"/>
<accession>A0A158DV23</accession>
<comment type="caution">
    <text evidence="1">The sequence shown here is derived from an EMBL/GenBank/DDBJ whole genome shotgun (WGS) entry which is preliminary data.</text>
</comment>
<dbReference type="RefSeq" id="WP_279628688.1">
    <property type="nucleotide sequence ID" value="NZ_FCOE02000050.1"/>
</dbReference>
<dbReference type="AlphaFoldDB" id="A0A158DV23"/>
<dbReference type="EMBL" id="FCOE02000050">
    <property type="protein sequence ID" value="SAK98471.1"/>
    <property type="molecule type" value="Genomic_DNA"/>
</dbReference>
<proteinExistence type="predicted"/>
<gene>
    <name evidence="1" type="ORF">AWB80_07529</name>
</gene>
<evidence type="ECO:0000313" key="2">
    <source>
        <dbReference type="Proteomes" id="UP000054911"/>
    </source>
</evidence>
<organism evidence="1 2">
    <name type="scientific">Caballeronia pedi</name>
    <dbReference type="NCBI Taxonomy" id="1777141"/>
    <lineage>
        <taxon>Bacteria</taxon>
        <taxon>Pseudomonadati</taxon>
        <taxon>Pseudomonadota</taxon>
        <taxon>Betaproteobacteria</taxon>
        <taxon>Burkholderiales</taxon>
        <taxon>Burkholderiaceae</taxon>
        <taxon>Caballeronia</taxon>
    </lineage>
</organism>
<evidence type="ECO:0000313" key="1">
    <source>
        <dbReference type="EMBL" id="SAK98471.1"/>
    </source>
</evidence>
<dbReference type="Proteomes" id="UP000054911">
    <property type="component" value="Unassembled WGS sequence"/>
</dbReference>
<sequence length="44" mass="5275">MYTVKYCINGCPHIERYERPEWRDHRAARLLALGFAITIKKEPK</sequence>
<name>A0A158DV23_9BURK</name>
<protein>
    <submittedName>
        <fullName evidence="1">Uncharacterized protein</fullName>
    </submittedName>
</protein>
<reference evidence="1" key="1">
    <citation type="submission" date="2016-01" db="EMBL/GenBank/DDBJ databases">
        <authorList>
            <person name="Peeters C."/>
        </authorList>
    </citation>
    <scope>NUCLEOTIDE SEQUENCE [LARGE SCALE GENOMIC DNA]</scope>
    <source>
        <strain evidence="1">LMG 29323</strain>
    </source>
</reference>
<keyword evidence="2" id="KW-1185">Reference proteome</keyword>